<keyword evidence="1" id="KW-0245">EGF-like domain</keyword>
<keyword evidence="5" id="KW-1185">Reference proteome</keyword>
<dbReference type="OrthoDB" id="4405280at2759"/>
<dbReference type="PANTHER" id="PTHR22963">
    <property type="entry name" value="ENDOGLIN-RELATED"/>
    <property type="match status" value="1"/>
</dbReference>
<dbReference type="Pfam" id="PF21164">
    <property type="entry name" value="Dumpy_DPY"/>
    <property type="match status" value="1"/>
</dbReference>
<dbReference type="Proteomes" id="UP000708208">
    <property type="component" value="Unassembled WGS sequence"/>
</dbReference>
<gene>
    <name evidence="4" type="ORF">AFUS01_LOCUS44349</name>
</gene>
<reference evidence="4" key="1">
    <citation type="submission" date="2021-06" db="EMBL/GenBank/DDBJ databases">
        <authorList>
            <person name="Hodson N. C."/>
            <person name="Mongue J. A."/>
            <person name="Jaron S. K."/>
        </authorList>
    </citation>
    <scope>NUCLEOTIDE SEQUENCE</scope>
</reference>
<sequence length="660" mass="71679">MVDSLCISVFVFIFLFTTVSAGRAPPCEDPGVCGPYSQCLQVDNLKRRSEDGFSRSTDWASLVSRALKRYQSTKTGDGNTGNSTQTVLCACLPNHIGAPPKCRPLACAHNADCPNQFACVKGLCKDPCQGICGVGAECKVVNHFPVCRCLKGFNGDPFFNCKAAYCSDNDQCPPDLACKGNNCKDPCEGVKCGANAKCWVVRHHATCVKSTYKCYYNNYCVPGYTGNPFKVCSAVVEDEIAARCNMDVDCMPEQACVNGYCRDPCIGYCKGLWKKCEVVEHKPRCSCEMNTYSSDDGNCQLNSGSYCGRDPIRVCGQNSQCIESTVGPICRCLAGYVGHPPNCKACVNAEECGNSEQTCVDGRCVHACTTVQCANNAVCVVEHDNPECKCLKGYEGDGFKNCIKMKTPSNLPECMVDGECSGNDSCINGRCQSPCMGTCGHGAECMINNHVPSCYCPAGFSGDPYYWCSKIPPKPTFEGDECDTDVDCPDEMSCGLYNSCVSPCNHVCAMHTGAKCEAKRHRATCWCPNVGQPWKRCFTSTEQQANNTDKHPGPYSLVNKRRVTPCNPSPCGTMASCHLSRNRAVCHCLPGYNGIPPACTPECFKDHDCPQNMACIHGKCDDPCHSKCSRNEYTFCAVIKHRPTCIDATNENLLLRIATG</sequence>
<dbReference type="SMART" id="SM00286">
    <property type="entry name" value="PTI"/>
    <property type="match status" value="5"/>
</dbReference>
<dbReference type="SMART" id="SM00181">
    <property type="entry name" value="EGF"/>
    <property type="match status" value="8"/>
</dbReference>
<dbReference type="PANTHER" id="PTHR22963:SF39">
    <property type="entry name" value="DUMPY"/>
    <property type="match status" value="1"/>
</dbReference>
<dbReference type="InterPro" id="IPR000742">
    <property type="entry name" value="EGF"/>
</dbReference>
<feature type="domain" description="EGF-like" evidence="3">
    <location>
        <begin position="365"/>
        <end position="403"/>
    </location>
</feature>
<keyword evidence="2" id="KW-0732">Signal</keyword>
<dbReference type="PROSITE" id="PS50026">
    <property type="entry name" value="EGF_3"/>
    <property type="match status" value="3"/>
</dbReference>
<feature type="signal peptide" evidence="2">
    <location>
        <begin position="1"/>
        <end position="21"/>
    </location>
</feature>
<protein>
    <recommendedName>
        <fullName evidence="3">EGF-like domain-containing protein</fullName>
    </recommendedName>
</protein>
<accession>A0A8J2LML7</accession>
<dbReference type="PROSITE" id="PS01186">
    <property type="entry name" value="EGF_2"/>
    <property type="match status" value="5"/>
</dbReference>
<feature type="domain" description="EGF-like" evidence="3">
    <location>
        <begin position="562"/>
        <end position="600"/>
    </location>
</feature>
<proteinExistence type="predicted"/>
<evidence type="ECO:0000256" key="2">
    <source>
        <dbReference type="SAM" id="SignalP"/>
    </source>
</evidence>
<comment type="caution">
    <text evidence="1">Lacks conserved residue(s) required for the propagation of feature annotation.</text>
</comment>
<evidence type="ECO:0000313" key="5">
    <source>
        <dbReference type="Proteomes" id="UP000708208"/>
    </source>
</evidence>
<evidence type="ECO:0000256" key="1">
    <source>
        <dbReference type="PROSITE-ProRule" id="PRU00076"/>
    </source>
</evidence>
<dbReference type="InterPro" id="IPR048407">
    <property type="entry name" value="Dumpy_DPY"/>
</dbReference>
<evidence type="ECO:0000259" key="3">
    <source>
        <dbReference type="PROSITE" id="PS50026"/>
    </source>
</evidence>
<name>A0A8J2LML7_9HEXA</name>
<comment type="caution">
    <text evidence="4">The sequence shown here is derived from an EMBL/GenBank/DDBJ whole genome shotgun (WGS) entry which is preliminary data.</text>
</comment>
<evidence type="ECO:0000313" key="4">
    <source>
        <dbReference type="EMBL" id="CAG7834904.1"/>
    </source>
</evidence>
<dbReference type="EMBL" id="CAJVCH010570435">
    <property type="protein sequence ID" value="CAG7834904.1"/>
    <property type="molecule type" value="Genomic_DNA"/>
</dbReference>
<dbReference type="AlphaFoldDB" id="A0A8J2LML7"/>
<feature type="domain" description="EGF-like" evidence="3">
    <location>
        <begin position="303"/>
        <end position="344"/>
    </location>
</feature>
<organism evidence="4 5">
    <name type="scientific">Allacma fusca</name>
    <dbReference type="NCBI Taxonomy" id="39272"/>
    <lineage>
        <taxon>Eukaryota</taxon>
        <taxon>Metazoa</taxon>
        <taxon>Ecdysozoa</taxon>
        <taxon>Arthropoda</taxon>
        <taxon>Hexapoda</taxon>
        <taxon>Collembola</taxon>
        <taxon>Symphypleona</taxon>
        <taxon>Sminthuridae</taxon>
        <taxon>Allacma</taxon>
    </lineage>
</organism>
<feature type="chain" id="PRO_5035156042" description="EGF-like domain-containing protein" evidence="2">
    <location>
        <begin position="22"/>
        <end position="660"/>
    </location>
</feature>